<proteinExistence type="predicted"/>
<keyword evidence="2" id="KW-1185">Reference proteome</keyword>
<dbReference type="EMBL" id="CP038486">
    <property type="protein sequence ID" value="QFZ27331.1"/>
    <property type="molecule type" value="Genomic_DNA"/>
</dbReference>
<organism evidence="1 2">
    <name type="scientific">Clavispora lusitaniae</name>
    <name type="common">Candida lusitaniae</name>
    <dbReference type="NCBI Taxonomy" id="36911"/>
    <lineage>
        <taxon>Eukaryota</taxon>
        <taxon>Fungi</taxon>
        <taxon>Dikarya</taxon>
        <taxon>Ascomycota</taxon>
        <taxon>Saccharomycotina</taxon>
        <taxon>Pichiomycetes</taxon>
        <taxon>Metschnikowiaceae</taxon>
        <taxon>Clavispora</taxon>
    </lineage>
</organism>
<gene>
    <name evidence="1" type="ORF">EJF14_30300</name>
</gene>
<reference evidence="2" key="1">
    <citation type="journal article" date="2019" name="MBio">
        <title>Comparative genomics for the elucidation of multidrug resistance (MDR) in Candida lusitaniae.</title>
        <authorList>
            <person name="Kannan A."/>
            <person name="Asner S.A."/>
            <person name="Trachsel E."/>
            <person name="Kelly S."/>
            <person name="Parker J."/>
            <person name="Sanglard D."/>
        </authorList>
    </citation>
    <scope>NUCLEOTIDE SEQUENCE [LARGE SCALE GENOMIC DNA]</scope>
    <source>
        <strain evidence="2">P1</strain>
    </source>
</reference>
<name>A0ACD0WJC7_CLALS</name>
<dbReference type="Proteomes" id="UP000326582">
    <property type="component" value="Chromosome 3"/>
</dbReference>
<sequence length="180" mass="19935">MLSILSTYLSISPTCLFHLLVYFTYLSISTYLSMSTYLSLLCPLVFICLSTEFTCLCLYVCPFLCLSIVFCPFVRSSAAALISASRAQTPCGIAGARLKNTYDPSVLRRRARRKLTCGRRGAGSAAGSTFRLVCNRLTRRFFPLPRLSVVIIVDCRSSRSIVSHGSDCLEHDCSESPRLC</sequence>
<evidence type="ECO:0000313" key="1">
    <source>
        <dbReference type="EMBL" id="QFZ27331.1"/>
    </source>
</evidence>
<accession>A0ACD0WJC7</accession>
<evidence type="ECO:0000313" key="2">
    <source>
        <dbReference type="Proteomes" id="UP000326582"/>
    </source>
</evidence>
<protein>
    <submittedName>
        <fullName evidence="1">Uncharacterized protein</fullName>
    </submittedName>
</protein>